<name>A0AAE0LDY8_9CHLO</name>
<feature type="compositionally biased region" description="Basic and acidic residues" evidence="1">
    <location>
        <begin position="101"/>
        <end position="115"/>
    </location>
</feature>
<evidence type="ECO:0000256" key="1">
    <source>
        <dbReference type="SAM" id="MobiDB-lite"/>
    </source>
</evidence>
<reference evidence="2 3" key="1">
    <citation type="journal article" date="2015" name="Genome Biol. Evol.">
        <title>Comparative Genomics of a Bacterivorous Green Alga Reveals Evolutionary Causalities and Consequences of Phago-Mixotrophic Mode of Nutrition.</title>
        <authorList>
            <person name="Burns J.A."/>
            <person name="Paasch A."/>
            <person name="Narechania A."/>
            <person name="Kim E."/>
        </authorList>
    </citation>
    <scope>NUCLEOTIDE SEQUENCE [LARGE SCALE GENOMIC DNA]</scope>
    <source>
        <strain evidence="2 3">PLY_AMNH</strain>
    </source>
</reference>
<evidence type="ECO:0000313" key="2">
    <source>
        <dbReference type="EMBL" id="KAK3281255.1"/>
    </source>
</evidence>
<proteinExistence type="predicted"/>
<organism evidence="2 3">
    <name type="scientific">Cymbomonas tetramitiformis</name>
    <dbReference type="NCBI Taxonomy" id="36881"/>
    <lineage>
        <taxon>Eukaryota</taxon>
        <taxon>Viridiplantae</taxon>
        <taxon>Chlorophyta</taxon>
        <taxon>Pyramimonadophyceae</taxon>
        <taxon>Pyramimonadales</taxon>
        <taxon>Pyramimonadaceae</taxon>
        <taxon>Cymbomonas</taxon>
    </lineage>
</organism>
<dbReference type="Proteomes" id="UP001190700">
    <property type="component" value="Unassembled WGS sequence"/>
</dbReference>
<protein>
    <recommendedName>
        <fullName evidence="4">Reverse transcriptase</fullName>
    </recommendedName>
</protein>
<comment type="caution">
    <text evidence="2">The sequence shown here is derived from an EMBL/GenBank/DDBJ whole genome shotgun (WGS) entry which is preliminary data.</text>
</comment>
<feature type="compositionally biased region" description="Basic and acidic residues" evidence="1">
    <location>
        <begin position="40"/>
        <end position="50"/>
    </location>
</feature>
<dbReference type="AlphaFoldDB" id="A0AAE0LDY8"/>
<accession>A0AAE0LDY8</accession>
<keyword evidence="3" id="KW-1185">Reference proteome</keyword>
<feature type="region of interest" description="Disordered" evidence="1">
    <location>
        <begin position="89"/>
        <end position="121"/>
    </location>
</feature>
<feature type="region of interest" description="Disordered" evidence="1">
    <location>
        <begin position="1"/>
        <end position="50"/>
    </location>
</feature>
<evidence type="ECO:0008006" key="4">
    <source>
        <dbReference type="Google" id="ProtNLM"/>
    </source>
</evidence>
<sequence length="370" mass="41540">MPPYSPGSPSSDVGASAETPPEGTRPEEPYRVTPKMGMDSPDRDMLRAVEEAENADPIDGLCGSMLQLDLGESELQNLSGVPQRAVDAYRSAAPARRRKRNSSERAARQRGKETRGNQGQTNAEVVAQHMGAKVECPPQEILQDKSIPGISNEFWKVLPPNLRSLILRCRFEVLMTAARKHLFRPDKYPSPDCALCGKRDSPTHRLSGCGQEASANMTTARHNEVARILYKAIRVGRTGASPIWITHHARPEAAQREDVDEIHLIEVAFTWDTRWYMSLHEKINKYEPLMELLRAKGCKVFFHLMVFGTTGSVYEHNERVLTQYLGFKRKEAEALLRKISSTSVEWAAKMLVSHNKSEKEEALKNSKKPP</sequence>
<dbReference type="EMBL" id="LGRX02003918">
    <property type="protein sequence ID" value="KAK3281255.1"/>
    <property type="molecule type" value="Genomic_DNA"/>
</dbReference>
<gene>
    <name evidence="2" type="ORF">CYMTET_10945</name>
</gene>
<evidence type="ECO:0000313" key="3">
    <source>
        <dbReference type="Proteomes" id="UP001190700"/>
    </source>
</evidence>